<accession>A0A5A9NR40</accession>
<name>A0A5A9NR40_9TELE</name>
<comment type="caution">
    <text evidence="1">The sequence shown here is derived from an EMBL/GenBank/DDBJ whole genome shotgun (WGS) entry which is preliminary data.</text>
</comment>
<organism evidence="1 2">
    <name type="scientific">Triplophysa tibetana</name>
    <dbReference type="NCBI Taxonomy" id="1572043"/>
    <lineage>
        <taxon>Eukaryota</taxon>
        <taxon>Metazoa</taxon>
        <taxon>Chordata</taxon>
        <taxon>Craniata</taxon>
        <taxon>Vertebrata</taxon>
        <taxon>Euteleostomi</taxon>
        <taxon>Actinopterygii</taxon>
        <taxon>Neopterygii</taxon>
        <taxon>Teleostei</taxon>
        <taxon>Ostariophysi</taxon>
        <taxon>Cypriniformes</taxon>
        <taxon>Nemacheilidae</taxon>
        <taxon>Triplophysa</taxon>
    </lineage>
</organism>
<gene>
    <name evidence="1" type="ORF">E1301_Tti004791</name>
</gene>
<dbReference type="EMBL" id="SOYY01000013">
    <property type="protein sequence ID" value="KAA0712634.1"/>
    <property type="molecule type" value="Genomic_DNA"/>
</dbReference>
<dbReference type="Proteomes" id="UP000324632">
    <property type="component" value="Chromosome 13"/>
</dbReference>
<proteinExistence type="predicted"/>
<dbReference type="AlphaFoldDB" id="A0A5A9NR40"/>
<evidence type="ECO:0000313" key="1">
    <source>
        <dbReference type="EMBL" id="KAA0712634.1"/>
    </source>
</evidence>
<keyword evidence="2" id="KW-1185">Reference proteome</keyword>
<reference evidence="1 2" key="1">
    <citation type="journal article" date="2019" name="Mol. Ecol. Resour.">
        <title>Chromosome-level genome assembly of Triplophysa tibetana, a fish adapted to the harsh high-altitude environment of the Tibetan Plateau.</title>
        <authorList>
            <person name="Yang X."/>
            <person name="Liu H."/>
            <person name="Ma Z."/>
            <person name="Zou Y."/>
            <person name="Zou M."/>
            <person name="Mao Y."/>
            <person name="Li X."/>
            <person name="Wang H."/>
            <person name="Chen T."/>
            <person name="Wang W."/>
            <person name="Yang R."/>
        </authorList>
    </citation>
    <scope>NUCLEOTIDE SEQUENCE [LARGE SCALE GENOMIC DNA]</scope>
    <source>
        <strain evidence="1">TTIB1903HZAU</strain>
        <tissue evidence="1">Muscle</tissue>
    </source>
</reference>
<sequence>MNTDLPDIITLPLLGSLHPPAAGKGSDAICLLRDSCDRGHDLSPHVLPTDPWLSQHTADANDTQTRRAIGKMHHLMNTPPATWREENVPSPSELCLQWREALVPVGLRCACVTMFGRTAARQSRFGEGPGSVASSCFPKRLPEGHGITRVFDVFTNNAATRLIVAL</sequence>
<evidence type="ECO:0000313" key="2">
    <source>
        <dbReference type="Proteomes" id="UP000324632"/>
    </source>
</evidence>
<protein>
    <submittedName>
        <fullName evidence="1">Uncharacterized protein</fullName>
    </submittedName>
</protein>